<dbReference type="SMART" id="SM00151">
    <property type="entry name" value="SWIB"/>
    <property type="match status" value="1"/>
</dbReference>
<name>A0A6C0D5P1_9ZZZZ</name>
<proteinExistence type="predicted"/>
<dbReference type="AlphaFoldDB" id="A0A6C0D5P1"/>
<evidence type="ECO:0000256" key="1">
    <source>
        <dbReference type="SAM" id="MobiDB-lite"/>
    </source>
</evidence>
<dbReference type="InterPro" id="IPR019835">
    <property type="entry name" value="SWIB_domain"/>
</dbReference>
<feature type="domain" description="DM2" evidence="2">
    <location>
        <begin position="125"/>
        <end position="208"/>
    </location>
</feature>
<dbReference type="Gene3D" id="1.10.245.10">
    <property type="entry name" value="SWIB/MDM2 domain"/>
    <property type="match status" value="1"/>
</dbReference>
<evidence type="ECO:0000313" key="3">
    <source>
        <dbReference type="EMBL" id="QHT11861.1"/>
    </source>
</evidence>
<accession>A0A6C0D5P1</accession>
<dbReference type="Pfam" id="PF02201">
    <property type="entry name" value="SWIB"/>
    <property type="match status" value="1"/>
</dbReference>
<dbReference type="SUPFAM" id="SSF47592">
    <property type="entry name" value="SWIB/MDM2 domain"/>
    <property type="match status" value="1"/>
</dbReference>
<sequence>MVRTTKAEKQTVAPVAPVPVPVPVENVVVEAAAPKKSKKAASKVEAAPVVVTPEPEPVATQPTESTVFDKLAEYGAKLQQVSNLQSTLRSDYKTLEKIVVRIIKAAEKSSSRRKKTSSGNRAPSGFTKPAPISDELAVFLGKSSGTEMARTDVSKEINAYINNNKLKDENNGRIIHPDSKLTVLLNVKDGEELTYFNLQKYIKHHFTKKAPVATA</sequence>
<dbReference type="InterPro" id="IPR003121">
    <property type="entry name" value="SWIB_MDM2_domain"/>
</dbReference>
<dbReference type="PROSITE" id="PS51925">
    <property type="entry name" value="SWIB_MDM2"/>
    <property type="match status" value="1"/>
</dbReference>
<protein>
    <recommendedName>
        <fullName evidence="2">DM2 domain-containing protein</fullName>
    </recommendedName>
</protein>
<feature type="region of interest" description="Disordered" evidence="1">
    <location>
        <begin position="109"/>
        <end position="129"/>
    </location>
</feature>
<evidence type="ECO:0000259" key="2">
    <source>
        <dbReference type="PROSITE" id="PS51925"/>
    </source>
</evidence>
<dbReference type="InterPro" id="IPR036885">
    <property type="entry name" value="SWIB_MDM2_dom_sf"/>
</dbReference>
<dbReference type="EMBL" id="MN739538">
    <property type="protein sequence ID" value="QHT11861.1"/>
    <property type="molecule type" value="Genomic_DNA"/>
</dbReference>
<dbReference type="CDD" id="cd10567">
    <property type="entry name" value="SWIB-MDM2_like"/>
    <property type="match status" value="1"/>
</dbReference>
<dbReference type="PANTHER" id="PTHR13844">
    <property type="entry name" value="SWI/SNF-RELATED MATRIX-ASSOCIATED ACTIN-DEPENDENT REGULATOR OF CHROMATIN SUBFAMILY D"/>
    <property type="match status" value="1"/>
</dbReference>
<reference evidence="3" key="1">
    <citation type="journal article" date="2020" name="Nature">
        <title>Giant virus diversity and host interactions through global metagenomics.</title>
        <authorList>
            <person name="Schulz F."/>
            <person name="Roux S."/>
            <person name="Paez-Espino D."/>
            <person name="Jungbluth S."/>
            <person name="Walsh D.A."/>
            <person name="Denef V.J."/>
            <person name="McMahon K.D."/>
            <person name="Konstantinidis K.T."/>
            <person name="Eloe-Fadrosh E.A."/>
            <person name="Kyrpides N.C."/>
            <person name="Woyke T."/>
        </authorList>
    </citation>
    <scope>NUCLEOTIDE SEQUENCE</scope>
    <source>
        <strain evidence="3">GVMAG-M-3300023174-124</strain>
    </source>
</reference>
<organism evidence="3">
    <name type="scientific">viral metagenome</name>
    <dbReference type="NCBI Taxonomy" id="1070528"/>
    <lineage>
        <taxon>unclassified sequences</taxon>
        <taxon>metagenomes</taxon>
        <taxon>organismal metagenomes</taxon>
    </lineage>
</organism>